<sequence>MTENQIIAFLIIGFMMVVFIWDRFRYDLVAICTLLIACAIGLVSPKEAFNGFSNDIVIIVGSVFIVSTAVSRSGIMEFIIQRIWPDVKSVRLQLAFLVLSVVVLAMFVKNIGALAIMLPIAFQFARRSQVSPSVFLMPMAFGSLLGGLMTQIGTSPNVVISAMQERLAGTPFTMFDFMPVGVVLATVGVLYLVFFYWFLPVRVRSGVSFDDAIDIRNYVAEVHIPINSPIVGKNIVDLIKSSSGDVMVIQIIRNKVSISPLPDFVLSENDIVLLEGSHTGLDSVISSARLEFSKGRTISTGDKDSDIDIIEAVITHNSPLIGISAKEFSLFERYNINFLALSRQHERVRGRLDDIIFHLGDVVVLQGQDAVIPNLLRELKCLPLAKRNIVFGNLRHGFIALTILFIAIIFTAFHIVPVAFSFFAAAAAMVILRVLPARDLYQALDGPILVLLAALIPVSEALEKTGCTDLIGQWLSQLAIFFPPFGALALMLVTAMLVTPFLNNAATVMMVAPIASSFAHSLHYKPEAFLMAVAIGAGCEFLTPIGHQSNMLVMAPGGYRFSDYPRLGVPLAVLIVIVAVPMLMWIWPLQ</sequence>
<dbReference type="AlphaFoldDB" id="A0A840DVE6"/>
<keyword evidence="6 7" id="KW-0472">Membrane</keyword>
<organism evidence="9 10">
    <name type="scientific">Bartonella fuyuanensis</name>
    <dbReference type="NCBI Taxonomy" id="1460968"/>
    <lineage>
        <taxon>Bacteria</taxon>
        <taxon>Pseudomonadati</taxon>
        <taxon>Pseudomonadota</taxon>
        <taxon>Alphaproteobacteria</taxon>
        <taxon>Hyphomicrobiales</taxon>
        <taxon>Bartonellaceae</taxon>
        <taxon>Bartonella</taxon>
    </lineage>
</organism>
<evidence type="ECO:0000256" key="1">
    <source>
        <dbReference type="ARBA" id="ARBA00004141"/>
    </source>
</evidence>
<dbReference type="Proteomes" id="UP000585970">
    <property type="component" value="Unassembled WGS sequence"/>
</dbReference>
<keyword evidence="3 7" id="KW-0812">Transmembrane</keyword>
<keyword evidence="10" id="KW-1185">Reference proteome</keyword>
<proteinExistence type="predicted"/>
<evidence type="ECO:0000259" key="8">
    <source>
        <dbReference type="PROSITE" id="PS51202"/>
    </source>
</evidence>
<dbReference type="PANTHER" id="PTHR43652:SF2">
    <property type="entry name" value="BASIC AMINO ACID ANTIPORTER YFCC-RELATED"/>
    <property type="match status" value="1"/>
</dbReference>
<evidence type="ECO:0000256" key="4">
    <source>
        <dbReference type="ARBA" id="ARBA00022737"/>
    </source>
</evidence>
<evidence type="ECO:0000313" key="9">
    <source>
        <dbReference type="EMBL" id="MBB4076991.1"/>
    </source>
</evidence>
<feature type="transmembrane region" description="Helical" evidence="7">
    <location>
        <begin position="474"/>
        <end position="498"/>
    </location>
</feature>
<evidence type="ECO:0000256" key="5">
    <source>
        <dbReference type="ARBA" id="ARBA00022989"/>
    </source>
</evidence>
<evidence type="ECO:0000256" key="7">
    <source>
        <dbReference type="SAM" id="Phobius"/>
    </source>
</evidence>
<dbReference type="PANTHER" id="PTHR43652">
    <property type="entry name" value="BASIC AMINO ACID ANTIPORTER YFCC-RELATED"/>
    <property type="match status" value="1"/>
</dbReference>
<dbReference type="InterPro" id="IPR004680">
    <property type="entry name" value="Cit_transptr-like_dom"/>
</dbReference>
<keyword evidence="4" id="KW-0677">Repeat</keyword>
<dbReference type="RefSeq" id="WP_183194481.1">
    <property type="nucleotide sequence ID" value="NZ_JACIFE010000017.1"/>
</dbReference>
<protein>
    <submittedName>
        <fullName evidence="9">Di/tricarboxylate transporter</fullName>
    </submittedName>
</protein>
<dbReference type="Pfam" id="PF02080">
    <property type="entry name" value="TrkA_C"/>
    <property type="match status" value="2"/>
</dbReference>
<dbReference type="PROSITE" id="PS51202">
    <property type="entry name" value="RCK_C"/>
    <property type="match status" value="2"/>
</dbReference>
<comment type="caution">
    <text evidence="9">The sequence shown here is derived from an EMBL/GenBank/DDBJ whole genome shotgun (WGS) entry which is preliminary data.</text>
</comment>
<evidence type="ECO:0000313" key="10">
    <source>
        <dbReference type="Proteomes" id="UP000585970"/>
    </source>
</evidence>
<feature type="transmembrane region" description="Helical" evidence="7">
    <location>
        <begin position="528"/>
        <end position="546"/>
    </location>
</feature>
<keyword evidence="2" id="KW-0813">Transport</keyword>
<dbReference type="Gene3D" id="3.30.70.1450">
    <property type="entry name" value="Regulator of K+ conductance, C-terminal domain"/>
    <property type="match status" value="2"/>
</dbReference>
<feature type="domain" description="RCK C-terminal" evidence="8">
    <location>
        <begin position="207"/>
        <end position="290"/>
    </location>
</feature>
<feature type="transmembrane region" description="Helical" evidence="7">
    <location>
        <begin position="567"/>
        <end position="587"/>
    </location>
</feature>
<feature type="domain" description="RCK C-terminal" evidence="8">
    <location>
        <begin position="296"/>
        <end position="381"/>
    </location>
</feature>
<dbReference type="GO" id="GO:0006813">
    <property type="term" value="P:potassium ion transport"/>
    <property type="evidence" value="ECO:0007669"/>
    <property type="project" value="InterPro"/>
</dbReference>
<dbReference type="GO" id="GO:0008324">
    <property type="term" value="F:monoatomic cation transmembrane transporter activity"/>
    <property type="evidence" value="ECO:0007669"/>
    <property type="project" value="InterPro"/>
</dbReference>
<feature type="transmembrane region" description="Helical" evidence="7">
    <location>
        <begin position="28"/>
        <end position="44"/>
    </location>
</feature>
<accession>A0A840DVE6</accession>
<gene>
    <name evidence="9" type="ORF">GGR08_001307</name>
</gene>
<feature type="transmembrane region" description="Helical" evidence="7">
    <location>
        <begin position="96"/>
        <end position="122"/>
    </location>
</feature>
<dbReference type="SUPFAM" id="SSF116726">
    <property type="entry name" value="TrkA C-terminal domain-like"/>
    <property type="match status" value="2"/>
</dbReference>
<dbReference type="EMBL" id="JACIFE010000017">
    <property type="protein sequence ID" value="MBB4076991.1"/>
    <property type="molecule type" value="Genomic_DNA"/>
</dbReference>
<feature type="transmembrane region" description="Helical" evidence="7">
    <location>
        <begin position="6"/>
        <end position="21"/>
    </location>
</feature>
<evidence type="ECO:0000256" key="6">
    <source>
        <dbReference type="ARBA" id="ARBA00023136"/>
    </source>
</evidence>
<name>A0A840DVE6_9HYPH</name>
<feature type="transmembrane region" description="Helical" evidence="7">
    <location>
        <begin position="134"/>
        <end position="154"/>
    </location>
</feature>
<dbReference type="Pfam" id="PF03600">
    <property type="entry name" value="CitMHS"/>
    <property type="match status" value="1"/>
</dbReference>
<feature type="transmembrane region" description="Helical" evidence="7">
    <location>
        <begin position="56"/>
        <end position="75"/>
    </location>
</feature>
<dbReference type="InterPro" id="IPR036721">
    <property type="entry name" value="RCK_C_sf"/>
</dbReference>
<dbReference type="InterPro" id="IPR051679">
    <property type="entry name" value="DASS-Related_Transporters"/>
</dbReference>
<dbReference type="InterPro" id="IPR006037">
    <property type="entry name" value="RCK_C"/>
</dbReference>
<feature type="transmembrane region" description="Helical" evidence="7">
    <location>
        <begin position="398"/>
        <end position="431"/>
    </location>
</feature>
<evidence type="ECO:0000256" key="2">
    <source>
        <dbReference type="ARBA" id="ARBA00022448"/>
    </source>
</evidence>
<feature type="transmembrane region" description="Helical" evidence="7">
    <location>
        <begin position="175"/>
        <end position="199"/>
    </location>
</feature>
<reference evidence="9 10" key="1">
    <citation type="submission" date="2020-08" db="EMBL/GenBank/DDBJ databases">
        <title>Genomic Encyclopedia of Type Strains, Phase IV (KMG-IV): sequencing the most valuable type-strain genomes for metagenomic binning, comparative biology and taxonomic classification.</title>
        <authorList>
            <person name="Goeker M."/>
        </authorList>
    </citation>
    <scope>NUCLEOTIDE SEQUENCE [LARGE SCALE GENOMIC DNA]</scope>
    <source>
        <strain evidence="9 10">DSM 100694</strain>
    </source>
</reference>
<evidence type="ECO:0000256" key="3">
    <source>
        <dbReference type="ARBA" id="ARBA00022692"/>
    </source>
</evidence>
<comment type="subcellular location">
    <subcellularLocation>
        <location evidence="1">Membrane</location>
        <topology evidence="1">Multi-pass membrane protein</topology>
    </subcellularLocation>
</comment>
<dbReference type="GO" id="GO:0005886">
    <property type="term" value="C:plasma membrane"/>
    <property type="evidence" value="ECO:0007669"/>
    <property type="project" value="TreeGrafter"/>
</dbReference>
<keyword evidence="5 7" id="KW-1133">Transmembrane helix</keyword>
<dbReference type="CDD" id="cd01115">
    <property type="entry name" value="SLC13_permease"/>
    <property type="match status" value="1"/>
</dbReference>